<gene>
    <name evidence="2" type="ORF">GGR43_002964</name>
</gene>
<dbReference type="Pfam" id="PF13481">
    <property type="entry name" value="AAA_25"/>
    <property type="match status" value="1"/>
</dbReference>
<reference evidence="2 3" key="1">
    <citation type="submission" date="2020-08" db="EMBL/GenBank/DDBJ databases">
        <title>Genomic Encyclopedia of Type Strains, Phase IV (KMG-IV): sequencing the most valuable type-strain genomes for metagenomic binning, comparative biology and taxonomic classification.</title>
        <authorList>
            <person name="Goeker M."/>
        </authorList>
    </citation>
    <scope>NUCLEOTIDE SEQUENCE [LARGE SCALE GENOMIC DNA]</scope>
    <source>
        <strain evidence="2 3">DSM 26189</strain>
    </source>
</reference>
<organism evidence="2 3">
    <name type="scientific">Sphingobium jiangsuense</name>
    <dbReference type="NCBI Taxonomy" id="870476"/>
    <lineage>
        <taxon>Bacteria</taxon>
        <taxon>Pseudomonadati</taxon>
        <taxon>Pseudomonadota</taxon>
        <taxon>Alphaproteobacteria</taxon>
        <taxon>Sphingomonadales</taxon>
        <taxon>Sphingomonadaceae</taxon>
        <taxon>Sphingobium</taxon>
    </lineage>
</organism>
<keyword evidence="3" id="KW-1185">Reference proteome</keyword>
<name>A0A7W6BHR3_9SPHN</name>
<accession>A0A7W6BHR3</accession>
<dbReference type="AlphaFoldDB" id="A0A7W6BHR3"/>
<evidence type="ECO:0008006" key="4">
    <source>
        <dbReference type="Google" id="ProtNLM"/>
    </source>
</evidence>
<evidence type="ECO:0000256" key="1">
    <source>
        <dbReference type="SAM" id="MobiDB-lite"/>
    </source>
</evidence>
<sequence length="701" mass="76406">MTATVIDIRDPAPHDVAEAKEAAALIFGGRPRHLFRINPHDGKDVEGASFAADDDAGLAAWLSGPAHGHNIYFAHGERKAGATRRTKADLVAVHWLHADVDPRKGEDVDAERRRIHALLTTNLPDDVSPPSIIIDSGRGYVGLWRLEAPMSNFMEAEQRNAWLRDRLGGDNAQDATRLLRMPGSVNHKPEARGRRARMLAHEVDAIYSPDRFGTVPVGDRGGSDRDDAIEDKAIGGPLDGPEDVGRAVELCLKHRPADGGGEGRTAAFTLGKLLKEAGLSHEKAQETALLYYDPRGISDPPWLRERIDKGYFETASLPGSGRPGVKAAQDFAGVVVVDPVTASTAPAPPISWADDPEADKPIEWLLKELLPRTGVAIMFGAAKSGKSFLAFDLAARLGCGMPWFNVRTPKEPVGVLMLLGEGRGTVRTRLSAFRRATGSGHPALAWAGISDLKTEAGREAARRIITETKAGMAARGVRLALVMLDTLSTTLGLESENDSSEAAPVLKALAAMSEQFDVALLGLHHAGKNGQDRGTTAFRDQCDIMLEVQKPDEGPRKLSVKLNRNGREDWEANFDLDIVTLGIDADGDPITSCTVRAIGESPVIRDQRELLMMQFEPANLYVYGHRLPPGDRMGMTRDMLRDRCKLVWGEMSKDTLRNAFNRHVRELLKSKRLAELRDADGIYLVAVQQEREADIAPADLF</sequence>
<dbReference type="EMBL" id="JACIDT010000010">
    <property type="protein sequence ID" value="MBB3927241.1"/>
    <property type="molecule type" value="Genomic_DNA"/>
</dbReference>
<comment type="caution">
    <text evidence="2">The sequence shown here is derived from an EMBL/GenBank/DDBJ whole genome shotgun (WGS) entry which is preliminary data.</text>
</comment>
<feature type="compositionally biased region" description="Basic and acidic residues" evidence="1">
    <location>
        <begin position="221"/>
        <end position="233"/>
    </location>
</feature>
<feature type="region of interest" description="Disordered" evidence="1">
    <location>
        <begin position="214"/>
        <end position="240"/>
    </location>
</feature>
<dbReference type="Proteomes" id="UP000571950">
    <property type="component" value="Unassembled WGS sequence"/>
</dbReference>
<proteinExistence type="predicted"/>
<dbReference type="RefSeq" id="WP_188072740.1">
    <property type="nucleotide sequence ID" value="NZ_BSPS01000013.1"/>
</dbReference>
<dbReference type="SUPFAM" id="SSF52540">
    <property type="entry name" value="P-loop containing nucleoside triphosphate hydrolases"/>
    <property type="match status" value="1"/>
</dbReference>
<evidence type="ECO:0000313" key="3">
    <source>
        <dbReference type="Proteomes" id="UP000571950"/>
    </source>
</evidence>
<dbReference type="InterPro" id="IPR027417">
    <property type="entry name" value="P-loop_NTPase"/>
</dbReference>
<evidence type="ECO:0000313" key="2">
    <source>
        <dbReference type="EMBL" id="MBB3927241.1"/>
    </source>
</evidence>
<protein>
    <recommendedName>
        <fullName evidence="4">AAA+ ATPase domain-containing protein</fullName>
    </recommendedName>
</protein>
<dbReference type="Gene3D" id="3.40.50.300">
    <property type="entry name" value="P-loop containing nucleotide triphosphate hydrolases"/>
    <property type="match status" value="1"/>
</dbReference>